<dbReference type="InParanoid" id="E3L865"/>
<evidence type="ECO:0008006" key="3">
    <source>
        <dbReference type="Google" id="ProtNLM"/>
    </source>
</evidence>
<accession>E3L865</accession>
<dbReference type="OrthoDB" id="2497445at2759"/>
<name>E3L865_PUCGT</name>
<dbReference type="HOGENOM" id="CLU_029800_0_0_1"/>
<organism evidence="1 2">
    <name type="scientific">Puccinia graminis f. sp. tritici (strain CRL 75-36-700-3 / race SCCL)</name>
    <name type="common">Black stem rust fungus</name>
    <dbReference type="NCBI Taxonomy" id="418459"/>
    <lineage>
        <taxon>Eukaryota</taxon>
        <taxon>Fungi</taxon>
        <taxon>Dikarya</taxon>
        <taxon>Basidiomycota</taxon>
        <taxon>Pucciniomycotina</taxon>
        <taxon>Pucciniomycetes</taxon>
        <taxon>Pucciniales</taxon>
        <taxon>Pucciniaceae</taxon>
        <taxon>Puccinia</taxon>
    </lineage>
</organism>
<gene>
    <name evidence="1" type="ORF">PGTG_18759</name>
</gene>
<evidence type="ECO:0000313" key="2">
    <source>
        <dbReference type="Proteomes" id="UP000008783"/>
    </source>
</evidence>
<sequence length="455" mass="52305">MRTILDLPWDLFEDIFKHLNKEAFPLNRSDRVPGTRTITGRLRLVCRQWADWLYVNYLYRTMTFRDASQAMRFIGQTTKDPTQLPNPRCQELQIFGILTWGSPPSNRGSARVVSRQSGKTITPEILEALIDFFSDTVVELYLRFWNVISLSTQIIGSIGRMKNLRDLKLGHELKGFIPTPQLHFPMHHDDDDDEFEADMRQQNIGEMALAHMVAYDAYEDEPPSDMDPIKSKIDHDSLRSLIMATRTLESLDLLELDPICLPRPFNSAFLEHQIPSTITRLEISMAGESLSRLRDLSLILKRTLKVLSLQNSWGGDYREKLVPIFENLRETLEGLFVTDLNDLTPTLQLEFPKLRVFRAIFWDGRIGHYLNQPMFSSAPLDVLVISSKLLDRPQTVEFGAHPFPKLSMLRRLVLCECHPDFALPPEYLEACVAGNVQPVYLSPWDNDDISSIMSL</sequence>
<dbReference type="Proteomes" id="UP000008783">
    <property type="component" value="Unassembled WGS sequence"/>
</dbReference>
<dbReference type="EMBL" id="DS178371">
    <property type="protein sequence ID" value="EFP92740.1"/>
    <property type="molecule type" value="Genomic_DNA"/>
</dbReference>
<reference evidence="2" key="2">
    <citation type="journal article" date="2011" name="Proc. Natl. Acad. Sci. U.S.A.">
        <title>Obligate biotrophy features unraveled by the genomic analysis of rust fungi.</title>
        <authorList>
            <person name="Duplessis S."/>
            <person name="Cuomo C.A."/>
            <person name="Lin Y.-C."/>
            <person name="Aerts A."/>
            <person name="Tisserant E."/>
            <person name="Veneault-Fourrey C."/>
            <person name="Joly D.L."/>
            <person name="Hacquard S."/>
            <person name="Amselem J."/>
            <person name="Cantarel B.L."/>
            <person name="Chiu R."/>
            <person name="Coutinho P.M."/>
            <person name="Feau N."/>
            <person name="Field M."/>
            <person name="Frey P."/>
            <person name="Gelhaye E."/>
            <person name="Goldberg J."/>
            <person name="Grabherr M.G."/>
            <person name="Kodira C.D."/>
            <person name="Kohler A."/>
            <person name="Kuees U."/>
            <person name="Lindquist E.A."/>
            <person name="Lucas S.M."/>
            <person name="Mago R."/>
            <person name="Mauceli E."/>
            <person name="Morin E."/>
            <person name="Murat C."/>
            <person name="Pangilinan J.L."/>
            <person name="Park R."/>
            <person name="Pearson M."/>
            <person name="Quesneville H."/>
            <person name="Rouhier N."/>
            <person name="Sakthikumar S."/>
            <person name="Salamov A.A."/>
            <person name="Schmutz J."/>
            <person name="Selles B."/>
            <person name="Shapiro H."/>
            <person name="Tanguay P."/>
            <person name="Tuskan G.A."/>
            <person name="Henrissat B."/>
            <person name="Van de Peer Y."/>
            <person name="Rouze P."/>
            <person name="Ellis J.G."/>
            <person name="Dodds P.N."/>
            <person name="Schein J.E."/>
            <person name="Zhong S."/>
            <person name="Hamelin R.C."/>
            <person name="Grigoriev I.V."/>
            <person name="Szabo L.J."/>
            <person name="Martin F."/>
        </authorList>
    </citation>
    <scope>NUCLEOTIDE SEQUENCE [LARGE SCALE GENOMIC DNA]</scope>
    <source>
        <strain evidence="2">CRL 75-36-700-3 / race SCCL</strain>
    </source>
</reference>
<dbReference type="RefSeq" id="XP_003337159.1">
    <property type="nucleotide sequence ID" value="XM_003337111.2"/>
</dbReference>
<proteinExistence type="predicted"/>
<dbReference type="VEuPathDB" id="FungiDB:PGTG_18759"/>
<evidence type="ECO:0000313" key="1">
    <source>
        <dbReference type="EMBL" id="EFP92740.1"/>
    </source>
</evidence>
<protein>
    <recommendedName>
        <fullName evidence="3">F-box domain-containing protein</fullName>
    </recommendedName>
</protein>
<dbReference type="AlphaFoldDB" id="E3L865"/>
<dbReference type="KEGG" id="pgr:PGTG_18759"/>
<reference key="1">
    <citation type="submission" date="2007-01" db="EMBL/GenBank/DDBJ databases">
        <title>The Genome Sequence of Puccinia graminis f. sp. tritici Strain CRL 75-36-700-3.</title>
        <authorList>
            <consortium name="The Broad Institute Genome Sequencing Platform"/>
            <person name="Birren B."/>
            <person name="Lander E."/>
            <person name="Galagan J."/>
            <person name="Nusbaum C."/>
            <person name="Devon K."/>
            <person name="Cuomo C."/>
            <person name="Jaffe D."/>
            <person name="Butler J."/>
            <person name="Alvarez P."/>
            <person name="Gnerre S."/>
            <person name="Grabherr M."/>
            <person name="Mauceli E."/>
            <person name="Brockman W."/>
            <person name="Young S."/>
            <person name="LaButti K."/>
            <person name="Sykes S."/>
            <person name="DeCaprio D."/>
            <person name="Crawford M."/>
            <person name="Koehrsen M."/>
            <person name="Engels R."/>
            <person name="Montgomery P."/>
            <person name="Pearson M."/>
            <person name="Howarth C."/>
            <person name="Larson L."/>
            <person name="White J."/>
            <person name="Zeng Q."/>
            <person name="Kodira C."/>
            <person name="Yandava C."/>
            <person name="Alvarado L."/>
            <person name="O'Leary S."/>
            <person name="Szabo L."/>
            <person name="Dean R."/>
            <person name="Schein J."/>
        </authorList>
    </citation>
    <scope>NUCLEOTIDE SEQUENCE</scope>
    <source>
        <strain>CRL 75-36-700-3</strain>
    </source>
</reference>
<dbReference type="GeneID" id="10539236"/>
<keyword evidence="2" id="KW-1185">Reference proteome</keyword>